<evidence type="ECO:0000313" key="2">
    <source>
        <dbReference type="EMBL" id="MFD2601504.1"/>
    </source>
</evidence>
<comment type="caution">
    <text evidence="2">The sequence shown here is derived from an EMBL/GenBank/DDBJ whole genome shotgun (WGS) entry which is preliminary data.</text>
</comment>
<organism evidence="2 3">
    <name type="scientific">Flavobacterium suzhouense</name>
    <dbReference type="NCBI Taxonomy" id="1529638"/>
    <lineage>
        <taxon>Bacteria</taxon>
        <taxon>Pseudomonadati</taxon>
        <taxon>Bacteroidota</taxon>
        <taxon>Flavobacteriia</taxon>
        <taxon>Flavobacteriales</taxon>
        <taxon>Flavobacteriaceae</taxon>
        <taxon>Flavobacterium</taxon>
    </lineage>
</organism>
<sequence>MTNSSFLKKLVFALTAFSVVLFVSCDDDFNLLGADVIDGDIHSDMEREEVSVVAYDRPTGAVQANNMTQNQLGVYDNPVFGKTVSNFVTQVVMASENPTLYEPVVDSVYLYIPYYTTAKEAGEDGETIYEWGNSLNTYIFGDPEAKFNLKIYQNGYYLRDTDPGATDNTQRYFSDDKAMVENMVVGQPLFEGDTTFSLKEVRIDAKVTGDDGNVTDKVVERKKPGLYIQFDPARFNELFFSQANRGNLINNTVFKNYFRGLYFKVEQLDKAVMNIPDFASGTITVKMRDYEALTSGTTAGPDLEKGLIRKTVTFNLKGNTINFFDNTYNTDFNTAVSNSDVTLGDDRLYLKGGAGSMAVVSLNDAKINELIQTIGKGAGNNVLINEANLVFYVDNNAENGMGGNASRNVVAPWRLYLYDLKNRKPIIDYSMDATTYQSNPKLDKYNFGGIIDTLSDGRIAYKIRLTNHIKNIIKGDSTNVKLGLVVTDNINIITNYKLKTPFTEGDIQVKDVPYSSVQNLLGTKLYGSNVPADGNGSEKNGVKLEIYYSKPKE</sequence>
<dbReference type="EMBL" id="JBHUMD010000007">
    <property type="protein sequence ID" value="MFD2601504.1"/>
    <property type="molecule type" value="Genomic_DNA"/>
</dbReference>
<feature type="signal peptide" evidence="1">
    <location>
        <begin position="1"/>
        <end position="25"/>
    </location>
</feature>
<dbReference type="RefSeq" id="WP_379820076.1">
    <property type="nucleotide sequence ID" value="NZ_JBHUMD010000007.1"/>
</dbReference>
<dbReference type="Proteomes" id="UP001597480">
    <property type="component" value="Unassembled WGS sequence"/>
</dbReference>
<name>A0ABW5NRQ6_9FLAO</name>
<accession>A0ABW5NRQ6</accession>
<evidence type="ECO:0000313" key="3">
    <source>
        <dbReference type="Proteomes" id="UP001597480"/>
    </source>
</evidence>
<proteinExistence type="predicted"/>
<feature type="chain" id="PRO_5046598019" evidence="1">
    <location>
        <begin position="26"/>
        <end position="553"/>
    </location>
</feature>
<dbReference type="Pfam" id="PF14092">
    <property type="entry name" value="DUF4270"/>
    <property type="match status" value="1"/>
</dbReference>
<reference evidence="3" key="1">
    <citation type="journal article" date="2019" name="Int. J. Syst. Evol. Microbiol.">
        <title>The Global Catalogue of Microorganisms (GCM) 10K type strain sequencing project: providing services to taxonomists for standard genome sequencing and annotation.</title>
        <authorList>
            <consortium name="The Broad Institute Genomics Platform"/>
            <consortium name="The Broad Institute Genome Sequencing Center for Infectious Disease"/>
            <person name="Wu L."/>
            <person name="Ma J."/>
        </authorList>
    </citation>
    <scope>NUCLEOTIDE SEQUENCE [LARGE SCALE GENOMIC DNA]</scope>
    <source>
        <strain evidence="3">KCTC 42107</strain>
    </source>
</reference>
<evidence type="ECO:0000256" key="1">
    <source>
        <dbReference type="SAM" id="SignalP"/>
    </source>
</evidence>
<gene>
    <name evidence="2" type="ORF">ACFSR3_05505</name>
</gene>
<dbReference type="InterPro" id="IPR025366">
    <property type="entry name" value="DUF4270"/>
</dbReference>
<keyword evidence="3" id="KW-1185">Reference proteome</keyword>
<protein>
    <submittedName>
        <fullName evidence="2">DUF4270 domain-containing protein</fullName>
    </submittedName>
</protein>
<keyword evidence="1" id="KW-0732">Signal</keyword>